<feature type="transmembrane region" description="Helical" evidence="7">
    <location>
        <begin position="65"/>
        <end position="87"/>
    </location>
</feature>
<dbReference type="Pfam" id="PF21082">
    <property type="entry name" value="MS_channel_3rd"/>
    <property type="match status" value="1"/>
</dbReference>
<evidence type="ECO:0000313" key="11">
    <source>
        <dbReference type="EMBL" id="MXO98638.1"/>
    </source>
</evidence>
<dbReference type="OrthoDB" id="9814206at2"/>
<keyword evidence="6 7" id="KW-0472">Membrane</keyword>
<dbReference type="InterPro" id="IPR008910">
    <property type="entry name" value="MSC_TM_helix"/>
</dbReference>
<keyword evidence="5 7" id="KW-1133">Transmembrane helix</keyword>
<keyword evidence="7" id="KW-0406">Ion transport</keyword>
<comment type="caution">
    <text evidence="11">The sequence shown here is derived from an EMBL/GenBank/DDBJ whole genome shotgun (WGS) entry which is preliminary data.</text>
</comment>
<evidence type="ECO:0000313" key="12">
    <source>
        <dbReference type="Proteomes" id="UP000469430"/>
    </source>
</evidence>
<dbReference type="SUPFAM" id="SSF50182">
    <property type="entry name" value="Sm-like ribonucleoproteins"/>
    <property type="match status" value="1"/>
</dbReference>
<feature type="transmembrane region" description="Helical" evidence="7">
    <location>
        <begin position="93"/>
        <end position="122"/>
    </location>
</feature>
<feature type="domain" description="Mechanosensitive ion channel MscS" evidence="9">
    <location>
        <begin position="109"/>
        <end position="170"/>
    </location>
</feature>
<evidence type="ECO:0000256" key="7">
    <source>
        <dbReference type="RuleBase" id="RU369025"/>
    </source>
</evidence>
<keyword evidence="7" id="KW-0813">Transport</keyword>
<evidence type="ECO:0000259" key="9">
    <source>
        <dbReference type="Pfam" id="PF00924"/>
    </source>
</evidence>
<keyword evidence="7" id="KW-0407">Ion channel</keyword>
<reference evidence="11 12" key="1">
    <citation type="submission" date="2019-12" db="EMBL/GenBank/DDBJ databases">
        <title>Genomic-based taxomic classification of the family Erythrobacteraceae.</title>
        <authorList>
            <person name="Xu L."/>
        </authorList>
    </citation>
    <scope>NUCLEOTIDE SEQUENCE [LARGE SCALE GENOMIC DNA]</scope>
    <source>
        <strain evidence="11 12">S36</strain>
    </source>
</reference>
<dbReference type="Gene3D" id="1.10.287.1260">
    <property type="match status" value="1"/>
</dbReference>
<evidence type="ECO:0000256" key="6">
    <source>
        <dbReference type="ARBA" id="ARBA00023136"/>
    </source>
</evidence>
<dbReference type="Proteomes" id="UP000469430">
    <property type="component" value="Unassembled WGS sequence"/>
</dbReference>
<feature type="transmembrane region" description="Helical" evidence="7">
    <location>
        <begin position="20"/>
        <end position="39"/>
    </location>
</feature>
<keyword evidence="12" id="KW-1185">Reference proteome</keyword>
<keyword evidence="7" id="KW-0997">Cell inner membrane</keyword>
<keyword evidence="4 7" id="KW-0812">Transmembrane</keyword>
<dbReference type="GO" id="GO:0008381">
    <property type="term" value="F:mechanosensitive monoatomic ion channel activity"/>
    <property type="evidence" value="ECO:0007669"/>
    <property type="project" value="InterPro"/>
</dbReference>
<name>A0A6I4TVL7_9SPHN</name>
<organism evidence="11 12">
    <name type="scientific">Croceibacterium xixiisoli</name>
    <dbReference type="NCBI Taxonomy" id="1476466"/>
    <lineage>
        <taxon>Bacteria</taxon>
        <taxon>Pseudomonadati</taxon>
        <taxon>Pseudomonadota</taxon>
        <taxon>Alphaproteobacteria</taxon>
        <taxon>Sphingomonadales</taxon>
        <taxon>Erythrobacteraceae</taxon>
        <taxon>Croceibacterium</taxon>
    </lineage>
</organism>
<evidence type="ECO:0000256" key="1">
    <source>
        <dbReference type="ARBA" id="ARBA00004651"/>
    </source>
</evidence>
<comment type="subunit">
    <text evidence="7">Homoheptamer.</text>
</comment>
<feature type="domain" description="Mechanosensitive ion channel MscS C-terminal" evidence="10">
    <location>
        <begin position="218"/>
        <end position="267"/>
    </location>
</feature>
<evidence type="ECO:0000256" key="5">
    <source>
        <dbReference type="ARBA" id="ARBA00022989"/>
    </source>
</evidence>
<dbReference type="GO" id="GO:0005886">
    <property type="term" value="C:plasma membrane"/>
    <property type="evidence" value="ECO:0007669"/>
    <property type="project" value="UniProtKB-SubCell"/>
</dbReference>
<comment type="similarity">
    <text evidence="2 7">Belongs to the MscS (TC 1.A.23) family.</text>
</comment>
<dbReference type="Gene3D" id="3.30.70.100">
    <property type="match status" value="1"/>
</dbReference>
<dbReference type="EMBL" id="WTYJ01000001">
    <property type="protein sequence ID" value="MXO98638.1"/>
    <property type="molecule type" value="Genomic_DNA"/>
</dbReference>
<proteinExistence type="inferred from homology"/>
<dbReference type="SUPFAM" id="SSF82689">
    <property type="entry name" value="Mechanosensitive channel protein MscS (YggB), C-terminal domain"/>
    <property type="match status" value="1"/>
</dbReference>
<dbReference type="InterPro" id="IPR006685">
    <property type="entry name" value="MscS_channel_2nd"/>
</dbReference>
<evidence type="ECO:0000256" key="2">
    <source>
        <dbReference type="ARBA" id="ARBA00008017"/>
    </source>
</evidence>
<keyword evidence="3" id="KW-1003">Cell membrane</keyword>
<dbReference type="AlphaFoldDB" id="A0A6I4TVL7"/>
<feature type="region of interest" description="Disordered" evidence="8">
    <location>
        <begin position="275"/>
        <end position="294"/>
    </location>
</feature>
<dbReference type="PANTHER" id="PTHR30221">
    <property type="entry name" value="SMALL-CONDUCTANCE MECHANOSENSITIVE CHANNEL"/>
    <property type="match status" value="1"/>
</dbReference>
<evidence type="ECO:0000256" key="8">
    <source>
        <dbReference type="SAM" id="MobiDB-lite"/>
    </source>
</evidence>
<evidence type="ECO:0000256" key="3">
    <source>
        <dbReference type="ARBA" id="ARBA00022475"/>
    </source>
</evidence>
<dbReference type="SUPFAM" id="SSF82861">
    <property type="entry name" value="Mechanosensitive channel protein MscS (YggB), transmembrane region"/>
    <property type="match status" value="1"/>
</dbReference>
<comment type="subcellular location">
    <subcellularLocation>
        <location evidence="7">Cell inner membrane</location>
        <topology evidence="7">Multi-pass membrane protein</topology>
    </subcellularLocation>
    <subcellularLocation>
        <location evidence="1">Cell membrane</location>
        <topology evidence="1">Multi-pass membrane protein</topology>
    </subcellularLocation>
</comment>
<dbReference type="Gene3D" id="2.30.30.60">
    <property type="match status" value="1"/>
</dbReference>
<dbReference type="InterPro" id="IPR011014">
    <property type="entry name" value="MscS_channel_TM-2"/>
</dbReference>
<comment type="caution">
    <text evidence="7">Lacks conserved residue(s) required for the propagation of feature annotation.</text>
</comment>
<comment type="function">
    <text evidence="7">Mechanosensitive channel that participates in the regulation of osmotic pressure changes within the cell, opening in response to stretch forces in the membrane lipid bilayer, without the need for other proteins. Contributes to normal resistance to hypoosmotic shock. Forms an ion channel of 1.0 nanosiemens conductance with a slight preference for anions.</text>
</comment>
<accession>A0A6I4TVL7</accession>
<evidence type="ECO:0000259" key="10">
    <source>
        <dbReference type="Pfam" id="PF21082"/>
    </source>
</evidence>
<dbReference type="InterPro" id="IPR045275">
    <property type="entry name" value="MscS_archaea/bacteria_type"/>
</dbReference>
<dbReference type="RefSeq" id="WP_161390256.1">
    <property type="nucleotide sequence ID" value="NZ_JBHSCP010000001.1"/>
</dbReference>
<protein>
    <recommendedName>
        <fullName evidence="7">Small-conductance mechanosensitive channel</fullName>
    </recommendedName>
</protein>
<dbReference type="InterPro" id="IPR011066">
    <property type="entry name" value="MscS_channel_C_sf"/>
</dbReference>
<dbReference type="InterPro" id="IPR010920">
    <property type="entry name" value="LSM_dom_sf"/>
</dbReference>
<dbReference type="Pfam" id="PF05552">
    <property type="entry name" value="MS_channel_1st_1"/>
    <property type="match status" value="1"/>
</dbReference>
<evidence type="ECO:0000256" key="4">
    <source>
        <dbReference type="ARBA" id="ARBA00022692"/>
    </source>
</evidence>
<dbReference type="Pfam" id="PF00924">
    <property type="entry name" value="MS_channel_2nd"/>
    <property type="match status" value="1"/>
</dbReference>
<sequence>MDYLTILRNQVVGMTEAMIASLPNLVIAAVVLVLTWGVAKLASRIAKRFIGHTHMREALKQLIRTLIRLFIWIFGLLIAATIAVPGFTPAGLIAGLGVGALAVGFAFQDIFQNFLAGVLIMLRDKMRIGDNVEADGVSGKVERVTLRETHIRQFSGELTILPNATIFKGNTKILTDQPQRRDDMTLLINDDCDLRLAEETMRKTLKSAKGVVVDGRTQDVYAQAFETGSVRFVLRWWVDTSHDDMQRVKADVIYAIKDALEEAGVELNDGSVTYAYKEGAEPPPFPREQADADQ</sequence>
<dbReference type="InterPro" id="IPR049278">
    <property type="entry name" value="MS_channel_C"/>
</dbReference>
<dbReference type="PANTHER" id="PTHR30221:SF1">
    <property type="entry name" value="SMALL-CONDUCTANCE MECHANOSENSITIVE CHANNEL"/>
    <property type="match status" value="1"/>
</dbReference>
<gene>
    <name evidence="11" type="ORF">GRI97_06505</name>
</gene>
<dbReference type="InterPro" id="IPR023408">
    <property type="entry name" value="MscS_beta-dom_sf"/>
</dbReference>